<dbReference type="Pfam" id="PF14425">
    <property type="entry name" value="Imm3"/>
    <property type="match status" value="1"/>
</dbReference>
<protein>
    <submittedName>
        <fullName evidence="1">Uncharacterized protein</fullName>
    </submittedName>
</protein>
<comment type="caution">
    <text evidence="1">The sequence shown here is derived from an EMBL/GenBank/DDBJ whole genome shotgun (WGS) entry which is preliminary data.</text>
</comment>
<reference evidence="1 2" key="1">
    <citation type="submission" date="2023-07" db="EMBL/GenBank/DDBJ databases">
        <title>Sorghum-associated microbial communities from plants grown in Nebraska, USA.</title>
        <authorList>
            <person name="Schachtman D."/>
        </authorList>
    </citation>
    <scope>NUCLEOTIDE SEQUENCE [LARGE SCALE GENOMIC DNA]</scope>
    <source>
        <strain evidence="1 2">DS1314</strain>
    </source>
</reference>
<gene>
    <name evidence="1" type="ORF">J2T19_000347</name>
</gene>
<evidence type="ECO:0000313" key="2">
    <source>
        <dbReference type="Proteomes" id="UP001233836"/>
    </source>
</evidence>
<dbReference type="Proteomes" id="UP001233836">
    <property type="component" value="Unassembled WGS sequence"/>
</dbReference>
<organism evidence="1 2">
    <name type="scientific">Paenibacillus tundrae</name>
    <dbReference type="NCBI Taxonomy" id="528187"/>
    <lineage>
        <taxon>Bacteria</taxon>
        <taxon>Bacillati</taxon>
        <taxon>Bacillota</taxon>
        <taxon>Bacilli</taxon>
        <taxon>Bacillales</taxon>
        <taxon>Paenibacillaceae</taxon>
        <taxon>Paenibacillus</taxon>
    </lineage>
</organism>
<accession>A0ABT9W6N9</accession>
<dbReference type="EMBL" id="JAUSTI010000001">
    <property type="protein sequence ID" value="MDQ0168910.1"/>
    <property type="molecule type" value="Genomic_DNA"/>
</dbReference>
<dbReference type="RefSeq" id="WP_307212426.1">
    <property type="nucleotide sequence ID" value="NZ_JAUSTI010000001.1"/>
</dbReference>
<sequence length="225" mass="27393">MSWNYSELIESFVEEYEEYKLEYQSPNEAVARAFEEHYSEKNSDDMEKAVLMVISAEFKVKQPRIYKNTKENYIKDLELIDFQKLKDFIQKGQLNEKEYEELYLRRNKVLQELEKMTVDLCPKARWFYDEIVDTVNRYFSEKENENNIIENILKNFEREFRYKACAKKIVYTTIAENLIRIDETIPPYIISELEDRYVDNSQYELTEKEERELLRRIDEVLKEVS</sequence>
<keyword evidence="2" id="KW-1185">Reference proteome</keyword>
<name>A0ABT9W6N9_9BACL</name>
<evidence type="ECO:0000313" key="1">
    <source>
        <dbReference type="EMBL" id="MDQ0168910.1"/>
    </source>
</evidence>
<dbReference type="InterPro" id="IPR025678">
    <property type="entry name" value="Imm3"/>
</dbReference>
<proteinExistence type="predicted"/>